<dbReference type="GO" id="GO:0051539">
    <property type="term" value="F:4 iron, 4 sulfur cluster binding"/>
    <property type="evidence" value="ECO:0007669"/>
    <property type="project" value="UniProtKB-KW"/>
</dbReference>
<dbReference type="GO" id="GO:0006297">
    <property type="term" value="P:nucleotide-excision repair, DNA gap filling"/>
    <property type="evidence" value="ECO:0007669"/>
    <property type="project" value="TreeGrafter"/>
</dbReference>
<dbReference type="InterPro" id="IPR043502">
    <property type="entry name" value="DNA/RNA_pol_sf"/>
</dbReference>
<dbReference type="GO" id="GO:0006287">
    <property type="term" value="P:base-excision repair, gap-filling"/>
    <property type="evidence" value="ECO:0007669"/>
    <property type="project" value="TreeGrafter"/>
</dbReference>
<dbReference type="PANTHER" id="PTHR10670">
    <property type="entry name" value="DNA POLYMERASE EPSILON CATALYTIC SUBUNIT A"/>
    <property type="match status" value="1"/>
</dbReference>
<evidence type="ECO:0000256" key="1">
    <source>
        <dbReference type="ARBA" id="ARBA00022679"/>
    </source>
</evidence>
<feature type="domain" description="DNA polymerase epsilon ,catalytic subunit A thumb" evidence="5">
    <location>
        <begin position="47"/>
        <end position="84"/>
    </location>
</feature>
<keyword evidence="4" id="KW-0235">DNA replication</keyword>
<keyword evidence="4" id="KW-0862">Zinc</keyword>
<comment type="catalytic activity">
    <reaction evidence="4">
        <text>DNA(n) + a 2'-deoxyribonucleoside 5'-triphosphate = DNA(n+1) + diphosphate</text>
        <dbReference type="Rhea" id="RHEA:22508"/>
        <dbReference type="Rhea" id="RHEA-COMP:17339"/>
        <dbReference type="Rhea" id="RHEA-COMP:17340"/>
        <dbReference type="ChEBI" id="CHEBI:33019"/>
        <dbReference type="ChEBI" id="CHEBI:61560"/>
        <dbReference type="ChEBI" id="CHEBI:173112"/>
        <dbReference type="EC" id="2.7.7.7"/>
    </reaction>
</comment>
<dbReference type="GO" id="GO:0003677">
    <property type="term" value="F:DNA binding"/>
    <property type="evidence" value="ECO:0007669"/>
    <property type="project" value="UniProtKB-KW"/>
</dbReference>
<keyword evidence="4" id="KW-0863">Zinc-finger</keyword>
<keyword evidence="4" id="KW-0539">Nucleus</keyword>
<keyword evidence="4" id="KW-0411">Iron-sulfur</keyword>
<keyword evidence="4" id="KW-0004">4Fe-4S</keyword>
<comment type="cofactor">
    <cofactor evidence="4">
        <name>[4Fe-4S] cluster</name>
        <dbReference type="ChEBI" id="CHEBI:49883"/>
    </cofactor>
</comment>
<name>A0A426YHE1_ENSVE</name>
<dbReference type="PANTHER" id="PTHR10670:SF0">
    <property type="entry name" value="DNA POLYMERASE EPSILON CATALYTIC SUBUNIT A"/>
    <property type="match status" value="1"/>
</dbReference>
<dbReference type="GO" id="GO:0000278">
    <property type="term" value="P:mitotic cell cycle"/>
    <property type="evidence" value="ECO:0007669"/>
    <property type="project" value="TreeGrafter"/>
</dbReference>
<keyword evidence="4" id="KW-0238">DNA-binding</keyword>
<accession>A0A426YHE1</accession>
<dbReference type="EMBL" id="AMZH03012403">
    <property type="protein sequence ID" value="RRT51086.1"/>
    <property type="molecule type" value="Genomic_DNA"/>
</dbReference>
<dbReference type="GO" id="GO:0045004">
    <property type="term" value="P:DNA replication proofreading"/>
    <property type="evidence" value="ECO:0007669"/>
    <property type="project" value="TreeGrafter"/>
</dbReference>
<comment type="caution">
    <text evidence="6">The sequence shown here is derived from an EMBL/GenBank/DDBJ whole genome shotgun (WGS) entry which is preliminary data.</text>
</comment>
<dbReference type="GO" id="GO:0006272">
    <property type="term" value="P:leading strand elongation"/>
    <property type="evidence" value="ECO:0007669"/>
    <property type="project" value="TreeGrafter"/>
</dbReference>
<evidence type="ECO:0000256" key="2">
    <source>
        <dbReference type="ARBA" id="ARBA00022695"/>
    </source>
</evidence>
<gene>
    <name evidence="6" type="ORF">B296_00044457</name>
</gene>
<dbReference type="InterPro" id="IPR029703">
    <property type="entry name" value="POL2"/>
</dbReference>
<dbReference type="AlphaFoldDB" id="A0A426YHE1"/>
<keyword evidence="4" id="KW-0408">Iron</keyword>
<keyword evidence="2 4" id="KW-0548">Nucleotidyltransferase</keyword>
<dbReference type="Gene3D" id="1.10.132.60">
    <property type="entry name" value="DNA polymerase family B, C-terminal domain"/>
    <property type="match status" value="1"/>
</dbReference>
<feature type="non-terminal residue" evidence="6">
    <location>
        <position position="148"/>
    </location>
</feature>
<keyword evidence="1 4" id="KW-0808">Transferase</keyword>
<comment type="function">
    <text evidence="4">DNA polymerase II participates in chromosomal DNA replication.</text>
</comment>
<proteinExistence type="inferred from homology"/>
<dbReference type="GO" id="GO:0008310">
    <property type="term" value="F:single-stranded DNA 3'-5' DNA exonuclease activity"/>
    <property type="evidence" value="ECO:0007669"/>
    <property type="project" value="TreeGrafter"/>
</dbReference>
<evidence type="ECO:0000313" key="6">
    <source>
        <dbReference type="EMBL" id="RRT51086.1"/>
    </source>
</evidence>
<comment type="similarity">
    <text evidence="4">Belongs to the DNA polymerase type-B family.</text>
</comment>
<dbReference type="SUPFAM" id="SSF56672">
    <property type="entry name" value="DNA/RNA polymerases"/>
    <property type="match status" value="1"/>
</dbReference>
<reference evidence="6 7" key="1">
    <citation type="journal article" date="2014" name="Agronomy (Basel)">
        <title>A Draft Genome Sequence for Ensete ventricosum, the Drought-Tolerant Tree Against Hunger.</title>
        <authorList>
            <person name="Harrison J."/>
            <person name="Moore K.A."/>
            <person name="Paszkiewicz K."/>
            <person name="Jones T."/>
            <person name="Grant M."/>
            <person name="Ambacheew D."/>
            <person name="Muzemil S."/>
            <person name="Studholme D.J."/>
        </authorList>
    </citation>
    <scope>NUCLEOTIDE SEQUENCE [LARGE SCALE GENOMIC DNA]</scope>
</reference>
<dbReference type="InterPro" id="IPR055191">
    <property type="entry name" value="POL2_thumb"/>
</dbReference>
<dbReference type="GO" id="GO:0008270">
    <property type="term" value="F:zinc ion binding"/>
    <property type="evidence" value="ECO:0007669"/>
    <property type="project" value="UniProtKB-KW"/>
</dbReference>
<dbReference type="GO" id="GO:0003887">
    <property type="term" value="F:DNA-directed DNA polymerase activity"/>
    <property type="evidence" value="ECO:0007669"/>
    <property type="project" value="UniProtKB-KW"/>
</dbReference>
<organism evidence="6 7">
    <name type="scientific">Ensete ventricosum</name>
    <name type="common">Abyssinian banana</name>
    <name type="synonym">Musa ensete</name>
    <dbReference type="NCBI Taxonomy" id="4639"/>
    <lineage>
        <taxon>Eukaryota</taxon>
        <taxon>Viridiplantae</taxon>
        <taxon>Streptophyta</taxon>
        <taxon>Embryophyta</taxon>
        <taxon>Tracheophyta</taxon>
        <taxon>Spermatophyta</taxon>
        <taxon>Magnoliopsida</taxon>
        <taxon>Liliopsida</taxon>
        <taxon>Zingiberales</taxon>
        <taxon>Musaceae</taxon>
        <taxon>Ensete</taxon>
    </lineage>
</organism>
<protein>
    <recommendedName>
        <fullName evidence="4">DNA polymerase epsilon catalytic subunit</fullName>
        <ecNumber evidence="4">2.7.7.7</ecNumber>
    </recommendedName>
</protein>
<evidence type="ECO:0000256" key="3">
    <source>
        <dbReference type="ARBA" id="ARBA00022932"/>
    </source>
</evidence>
<evidence type="ECO:0000313" key="7">
    <source>
        <dbReference type="Proteomes" id="UP000287651"/>
    </source>
</evidence>
<dbReference type="InterPro" id="IPR042087">
    <property type="entry name" value="DNA_pol_B_thumb"/>
</dbReference>
<dbReference type="EC" id="2.7.7.7" evidence="4"/>
<keyword evidence="4" id="KW-0479">Metal-binding</keyword>
<keyword evidence="3 4" id="KW-0239">DNA-directed DNA polymerase</keyword>
<dbReference type="Proteomes" id="UP000287651">
    <property type="component" value="Unassembled WGS sequence"/>
</dbReference>
<evidence type="ECO:0000256" key="4">
    <source>
        <dbReference type="RuleBase" id="RU365029"/>
    </source>
</evidence>
<dbReference type="Pfam" id="PF22634">
    <property type="entry name" value="POL2_thumb"/>
    <property type="match status" value="1"/>
</dbReference>
<comment type="subcellular location">
    <subcellularLocation>
        <location evidence="4">Nucleus</location>
    </subcellularLocation>
</comment>
<evidence type="ECO:0000259" key="5">
    <source>
        <dbReference type="Pfam" id="PF22634"/>
    </source>
</evidence>
<dbReference type="GO" id="GO:0008622">
    <property type="term" value="C:epsilon DNA polymerase complex"/>
    <property type="evidence" value="ECO:0007669"/>
    <property type="project" value="InterPro"/>
</dbReference>
<sequence length="148" mass="16572">MILPASKAEGILIKKRYAVFNYDGTLAELKGFEIKRRGELKLIKVFQKSCAVTTAKRLADFLGDEMVKDKGLHCQYIVAREPQVSFSFFHGLPYQSVPVYRLAVSIIHIDIPTYVMVGCTDRLAIGMVHIDRLAIGMAIGMVGRIDRP</sequence>